<dbReference type="AlphaFoldDB" id="A0A953HKQ1"/>
<proteinExistence type="predicted"/>
<sequence>MKNIKNVLLILLSILLIAVVIGGFNWVRSFENQKVFQQSDIILNQIKSVQKLITVEGYFTELYTHKDYYKFDISPLRKKALVRVKAKASVGVDLSELRPYTNPQAKTLHIQKFPKPEILSLDHSLDYYDISEGTFNYFSTTDYNDINKKAKQFIEEKIMNGEMIVQARKQSQNILETITSLVESMGWELVVDPMP</sequence>
<protein>
    <submittedName>
        <fullName evidence="1">DUF4230 domain-containing protein</fullName>
    </submittedName>
</protein>
<organism evidence="1 2">
    <name type="scientific">Membranihabitans marinus</name>
    <dbReference type="NCBI Taxonomy" id="1227546"/>
    <lineage>
        <taxon>Bacteria</taxon>
        <taxon>Pseudomonadati</taxon>
        <taxon>Bacteroidota</taxon>
        <taxon>Saprospiria</taxon>
        <taxon>Saprospirales</taxon>
        <taxon>Saprospiraceae</taxon>
        <taxon>Membranihabitans</taxon>
    </lineage>
</organism>
<dbReference type="Proteomes" id="UP000753961">
    <property type="component" value="Unassembled WGS sequence"/>
</dbReference>
<accession>A0A953HKQ1</accession>
<keyword evidence="2" id="KW-1185">Reference proteome</keyword>
<name>A0A953HKQ1_9BACT</name>
<gene>
    <name evidence="1" type="ORF">KUV50_01745</name>
</gene>
<dbReference type="Pfam" id="PF14014">
    <property type="entry name" value="DUF4230"/>
    <property type="match status" value="1"/>
</dbReference>
<evidence type="ECO:0000313" key="2">
    <source>
        <dbReference type="Proteomes" id="UP000753961"/>
    </source>
</evidence>
<dbReference type="InterPro" id="IPR025324">
    <property type="entry name" value="DUF4230"/>
</dbReference>
<dbReference type="EMBL" id="JAHVHU010000002">
    <property type="protein sequence ID" value="MBY5956839.1"/>
    <property type="molecule type" value="Genomic_DNA"/>
</dbReference>
<evidence type="ECO:0000313" key="1">
    <source>
        <dbReference type="EMBL" id="MBY5956839.1"/>
    </source>
</evidence>
<dbReference type="RefSeq" id="WP_222578359.1">
    <property type="nucleotide sequence ID" value="NZ_JAHVHU010000002.1"/>
</dbReference>
<comment type="caution">
    <text evidence="1">The sequence shown here is derived from an EMBL/GenBank/DDBJ whole genome shotgun (WGS) entry which is preliminary data.</text>
</comment>
<reference evidence="1" key="1">
    <citation type="submission" date="2021-06" db="EMBL/GenBank/DDBJ databases">
        <title>44 bacteria genomes isolated from Dapeng, Shenzhen.</title>
        <authorList>
            <person name="Zheng W."/>
            <person name="Yu S."/>
            <person name="Huang Y."/>
        </authorList>
    </citation>
    <scope>NUCLEOTIDE SEQUENCE</scope>
    <source>
        <strain evidence="1">DP5N28-2</strain>
    </source>
</reference>